<dbReference type="Pfam" id="PF03607">
    <property type="entry name" value="DCX"/>
    <property type="match status" value="2"/>
</dbReference>
<protein>
    <submittedName>
        <fullName evidence="4">Doublecortin domain-containing protein 2</fullName>
    </submittedName>
</protein>
<feature type="compositionally biased region" description="Low complexity" evidence="2">
    <location>
        <begin position="393"/>
        <end position="406"/>
    </location>
</feature>
<dbReference type="PROSITE" id="PS50309">
    <property type="entry name" value="DC"/>
    <property type="match status" value="2"/>
</dbReference>
<accession>A0AA47P9J2</accession>
<organism evidence="4 5">
    <name type="scientific">Merluccius polli</name>
    <name type="common">Benguela hake</name>
    <name type="synonym">Merluccius cadenati</name>
    <dbReference type="NCBI Taxonomy" id="89951"/>
    <lineage>
        <taxon>Eukaryota</taxon>
        <taxon>Metazoa</taxon>
        <taxon>Chordata</taxon>
        <taxon>Craniata</taxon>
        <taxon>Vertebrata</taxon>
        <taxon>Euteleostomi</taxon>
        <taxon>Actinopterygii</taxon>
        <taxon>Neopterygii</taxon>
        <taxon>Teleostei</taxon>
        <taxon>Neoteleostei</taxon>
        <taxon>Acanthomorphata</taxon>
        <taxon>Zeiogadaria</taxon>
        <taxon>Gadariae</taxon>
        <taxon>Gadiformes</taxon>
        <taxon>Gadoidei</taxon>
        <taxon>Merlucciidae</taxon>
        <taxon>Merluccius</taxon>
    </lineage>
</organism>
<dbReference type="GO" id="GO:0005874">
    <property type="term" value="C:microtubule"/>
    <property type="evidence" value="ECO:0007669"/>
    <property type="project" value="TreeGrafter"/>
</dbReference>
<reference evidence="4" key="1">
    <citation type="journal article" date="2023" name="Front. Mar. Sci.">
        <title>A new Merluccius polli reference genome to investigate the effects of global change in West African waters.</title>
        <authorList>
            <person name="Mateo J.L."/>
            <person name="Blanco-Fernandez C."/>
            <person name="Garcia-Vazquez E."/>
            <person name="Machado-Schiaffino G."/>
        </authorList>
    </citation>
    <scope>NUCLEOTIDE SEQUENCE</scope>
    <source>
        <strain evidence="4">C29</strain>
        <tissue evidence="4">Fin</tissue>
    </source>
</reference>
<evidence type="ECO:0000313" key="4">
    <source>
        <dbReference type="EMBL" id="KAK0153380.1"/>
    </source>
</evidence>
<feature type="compositionally biased region" description="Basic and acidic residues" evidence="2">
    <location>
        <begin position="223"/>
        <end position="232"/>
    </location>
</feature>
<evidence type="ECO:0000256" key="1">
    <source>
        <dbReference type="ARBA" id="ARBA00022737"/>
    </source>
</evidence>
<feature type="domain" description="Doublecortin" evidence="3">
    <location>
        <begin position="16"/>
        <end position="98"/>
    </location>
</feature>
<proteinExistence type="predicted"/>
<feature type="domain" description="Doublecortin" evidence="3">
    <location>
        <begin position="93"/>
        <end position="175"/>
    </location>
</feature>
<evidence type="ECO:0000256" key="2">
    <source>
        <dbReference type="SAM" id="MobiDB-lite"/>
    </source>
</evidence>
<dbReference type="FunFam" id="3.10.20.230:FF:000004">
    <property type="entry name" value="Doublecortin domain containing 2"/>
    <property type="match status" value="1"/>
</dbReference>
<feature type="compositionally biased region" description="Basic and acidic residues" evidence="2">
    <location>
        <begin position="286"/>
        <end position="300"/>
    </location>
</feature>
<dbReference type="Proteomes" id="UP001174136">
    <property type="component" value="Unassembled WGS sequence"/>
</dbReference>
<evidence type="ECO:0000313" key="5">
    <source>
        <dbReference type="Proteomes" id="UP001174136"/>
    </source>
</evidence>
<feature type="compositionally biased region" description="Polar residues" evidence="2">
    <location>
        <begin position="368"/>
        <end position="391"/>
    </location>
</feature>
<evidence type="ECO:0000259" key="3">
    <source>
        <dbReference type="PROSITE" id="PS50309"/>
    </source>
</evidence>
<dbReference type="Gene3D" id="3.10.20.230">
    <property type="entry name" value="Doublecortin domain"/>
    <property type="match status" value="2"/>
</dbReference>
<dbReference type="GO" id="GO:0035556">
    <property type="term" value="P:intracellular signal transduction"/>
    <property type="evidence" value="ECO:0007669"/>
    <property type="project" value="InterPro"/>
</dbReference>
<feature type="region of interest" description="Disordered" evidence="2">
    <location>
        <begin position="199"/>
        <end position="455"/>
    </location>
</feature>
<dbReference type="PANTHER" id="PTHR23004:SF10">
    <property type="entry name" value="DOUBLECORTIN DOMAIN-CONTAINING PROTEIN 2B"/>
    <property type="match status" value="1"/>
</dbReference>
<feature type="compositionally biased region" description="Basic and acidic residues" evidence="2">
    <location>
        <begin position="332"/>
        <end position="346"/>
    </location>
</feature>
<keyword evidence="1" id="KW-0677">Repeat</keyword>
<keyword evidence="5" id="KW-1185">Reference proteome</keyword>
<feature type="compositionally biased region" description="Basic and acidic residues" evidence="2">
    <location>
        <begin position="435"/>
        <end position="446"/>
    </location>
</feature>
<dbReference type="InterPro" id="IPR036572">
    <property type="entry name" value="Doublecortin_dom_sf"/>
</dbReference>
<sequence>MADGTGGSTTLLPPVKSVVVYRNGDPFYCGRRFVVNQRQVATMEAFLNEVTQNIGAPLAIRSLYTPRQGHRVSHFQDLHTGGHYVAAGFERFKKLDVFRNGDLLCPPFRFIIPRSMQQDLEQILSMVTEKASLRTGAVRRLCSLDGAAVCAPDELETGQCYVAVGTERFRKLPYMLKPASGPEGRFSDSTLLDSPVVADGRRVKSSGDEATEAGAPQANQRRGIGEGRREEASVFPPRPVRINRNRDQPRVPVRNGPEQTSGLYNKKAVRRRREEVRGAQEVQDDENTHTELPLDQRVAEVVEEEEESRDADVRPHNTEKQMNGKLRTADGSPEHPRPSTPLKRDSSIQFKNEAQLYQKHPELRKSDVNNVQEAQQHNGSQADLGTEQTAAISRVSSSTSLGSRGRPVQDKNGGVEGDGSIPQSPNSPKLSLPKSPEDMEKSKTENGGHINQITT</sequence>
<feature type="compositionally biased region" description="Low complexity" evidence="2">
    <location>
        <begin position="424"/>
        <end position="434"/>
    </location>
</feature>
<feature type="compositionally biased region" description="Basic and acidic residues" evidence="2">
    <location>
        <begin position="310"/>
        <end position="319"/>
    </location>
</feature>
<gene>
    <name evidence="4" type="primary">DCDC2_2</name>
    <name evidence="4" type="ORF">N1851_004973</name>
</gene>
<dbReference type="SMART" id="SM00537">
    <property type="entry name" value="DCX"/>
    <property type="match status" value="2"/>
</dbReference>
<dbReference type="PANTHER" id="PTHR23004">
    <property type="entry name" value="DOUBLECORTIN DOMAIN CONTAINING 2"/>
    <property type="match status" value="1"/>
</dbReference>
<dbReference type="EMBL" id="JAOPHQ010000852">
    <property type="protein sequence ID" value="KAK0153380.1"/>
    <property type="molecule type" value="Genomic_DNA"/>
</dbReference>
<comment type="caution">
    <text evidence="4">The sequence shown here is derived from an EMBL/GenBank/DDBJ whole genome shotgun (WGS) entry which is preliminary data.</text>
</comment>
<dbReference type="GO" id="GO:0005815">
    <property type="term" value="C:microtubule organizing center"/>
    <property type="evidence" value="ECO:0007669"/>
    <property type="project" value="TreeGrafter"/>
</dbReference>
<dbReference type="AlphaFoldDB" id="A0AA47P9J2"/>
<dbReference type="FunFam" id="3.10.20.230:FF:000011">
    <property type="entry name" value="Doublecortin domain containing 2B"/>
    <property type="match status" value="1"/>
</dbReference>
<dbReference type="InterPro" id="IPR003533">
    <property type="entry name" value="Doublecortin_dom"/>
</dbReference>
<name>A0AA47P9J2_MERPO</name>
<dbReference type="SUPFAM" id="SSF89837">
    <property type="entry name" value="Doublecortin (DC)"/>
    <property type="match status" value="2"/>
</dbReference>